<dbReference type="OrthoDB" id="3235960at2759"/>
<gene>
    <name evidence="4" type="ORF">CTheo_5483</name>
</gene>
<feature type="transmembrane region" description="Helical" evidence="2">
    <location>
        <begin position="230"/>
        <end position="251"/>
    </location>
</feature>
<keyword evidence="5" id="KW-1185">Reference proteome</keyword>
<feature type="domain" description="DUF6535" evidence="3">
    <location>
        <begin position="93"/>
        <end position="255"/>
    </location>
</feature>
<comment type="caution">
    <text evidence="4">The sequence shown here is derived from an EMBL/GenBank/DDBJ whole genome shotgun (WGS) entry which is preliminary data.</text>
</comment>
<keyword evidence="2" id="KW-0472">Membrane</keyword>
<feature type="transmembrane region" description="Helical" evidence="2">
    <location>
        <begin position="170"/>
        <end position="193"/>
    </location>
</feature>
<name>A0A5N5QHX5_9AGAM</name>
<protein>
    <submittedName>
        <fullName evidence="4">Transmembrane protein</fullName>
    </submittedName>
</protein>
<keyword evidence="2 4" id="KW-0812">Transmembrane</keyword>
<dbReference type="InterPro" id="IPR045338">
    <property type="entry name" value="DUF6535"/>
</dbReference>
<feature type="region of interest" description="Disordered" evidence="1">
    <location>
        <begin position="1"/>
        <end position="66"/>
    </location>
</feature>
<dbReference type="EMBL" id="SSOP01000125">
    <property type="protein sequence ID" value="KAB5591071.1"/>
    <property type="molecule type" value="Genomic_DNA"/>
</dbReference>
<evidence type="ECO:0000256" key="2">
    <source>
        <dbReference type="SAM" id="Phobius"/>
    </source>
</evidence>
<evidence type="ECO:0000256" key="1">
    <source>
        <dbReference type="SAM" id="MobiDB-lite"/>
    </source>
</evidence>
<reference evidence="4 5" key="1">
    <citation type="journal article" date="2019" name="Fungal Biol. Biotechnol.">
        <title>Draft genome sequence of fastidious pathogen Ceratobasidium theobromae, which causes vascular-streak dieback in Theobroma cacao.</title>
        <authorList>
            <person name="Ali S.S."/>
            <person name="Asman A."/>
            <person name="Shao J."/>
            <person name="Firmansyah A.P."/>
            <person name="Susilo A.W."/>
            <person name="Rosmana A."/>
            <person name="McMahon P."/>
            <person name="Junaid M."/>
            <person name="Guest D."/>
            <person name="Kheng T.Y."/>
            <person name="Meinhardt L.W."/>
            <person name="Bailey B.A."/>
        </authorList>
    </citation>
    <scope>NUCLEOTIDE SEQUENCE [LARGE SCALE GENOMIC DNA]</scope>
    <source>
        <strain evidence="4 5">CT2</strain>
    </source>
</reference>
<organism evidence="4 5">
    <name type="scientific">Ceratobasidium theobromae</name>
    <dbReference type="NCBI Taxonomy" id="1582974"/>
    <lineage>
        <taxon>Eukaryota</taxon>
        <taxon>Fungi</taxon>
        <taxon>Dikarya</taxon>
        <taxon>Basidiomycota</taxon>
        <taxon>Agaricomycotina</taxon>
        <taxon>Agaricomycetes</taxon>
        <taxon>Cantharellales</taxon>
        <taxon>Ceratobasidiaceae</taxon>
        <taxon>Ceratobasidium</taxon>
    </lineage>
</organism>
<evidence type="ECO:0000313" key="5">
    <source>
        <dbReference type="Proteomes" id="UP000383932"/>
    </source>
</evidence>
<evidence type="ECO:0000259" key="3">
    <source>
        <dbReference type="Pfam" id="PF20153"/>
    </source>
</evidence>
<accession>A0A5N5QHX5</accession>
<feature type="transmembrane region" description="Helical" evidence="2">
    <location>
        <begin position="258"/>
        <end position="277"/>
    </location>
</feature>
<sequence length="944" mass="105245">MLPQRERYVRRPQPSAQSSYNTVDTTGSTSTAAPPIAPSLANSRDSANGMLLESDPDINPKSAHQRLSSTLVDATRAGYDDYGAELDKDARVWSAYVKEAEQWDDEMVDGWNRSLDVILVESSKKLQPDSGDVSAALLEITQVLRSMANNQSAPPQFTDLSEFTPSLADIWINVLWFLSLALSVSVSLVAMLAKQWCYSFMSGRAGQPHIQARTRQRRLEELERWKMPEILAFLPSLMHLSLFLFFVGLIINLWNTHIGVAAPVLATTIFTVSFYAATTVLPITYELCPYGTPLSQFLKAAPSNFDALKRIISAVLRRVTKVLSRPDLAARAVQGFFTNTPRGTGGAEREKKVDEPVDPESLMDNLTSRALGWLITNSQDMRSIDIALQAIAGADRRLPIKPLLDNGAHHLVTQRFRNCFLSHPQSGFSYLCNPSLLDAASLYGRGLGFFMSNPQCIARIENVIRKGPGGGFAIRRAYQWQVLVFYSPIRIYTLTTFSSLQHDYARSRPNIATFGLVGLSTWWEMRLHTGQPAPGILPDALSMIKRHAQGEAVLHPRALVALIDTIAEEAQHWMRRLAPRERAQYPVHLLRLLDQMDQLSFSHARPAIAVCFTSLAFVFSEHDTIDDTLQSAGIQSPGHKLLRYYASNSSRNRDAEPLLVYGLLCLLRDRHAYELSDAEISAVAQQLAAVYEIKPPPSERRLPFISPPTDLGTLAIETILPALSPVATDPVSGKEARGRILQAFLPYSYMWGAKSAEIYSMLAESLRPSHSDALQQIWKRWLGSQWTTYYASDMLSLLERHQTFSHLLHLISTDTLEYAAVPFAMAHCWSMANHIVKWNRRWGNQAGYSSFGTLLGAIISQISTFITECEPTAPSRGVPLSSLLTRMAEAWLPQLEILASRVPADVLNSEILTLLSESYTSNKLAEIVDRLQDECSSQITIQEQ</sequence>
<proteinExistence type="predicted"/>
<evidence type="ECO:0000313" key="4">
    <source>
        <dbReference type="EMBL" id="KAB5591071.1"/>
    </source>
</evidence>
<feature type="compositionally biased region" description="Polar residues" evidence="1">
    <location>
        <begin position="14"/>
        <end position="32"/>
    </location>
</feature>
<dbReference type="AlphaFoldDB" id="A0A5N5QHX5"/>
<dbReference type="Proteomes" id="UP000383932">
    <property type="component" value="Unassembled WGS sequence"/>
</dbReference>
<keyword evidence="2" id="KW-1133">Transmembrane helix</keyword>
<feature type="region of interest" description="Disordered" evidence="1">
    <location>
        <begin position="339"/>
        <end position="359"/>
    </location>
</feature>
<dbReference type="Pfam" id="PF20153">
    <property type="entry name" value="DUF6535"/>
    <property type="match status" value="1"/>
</dbReference>